<dbReference type="InterPro" id="IPR039448">
    <property type="entry name" value="Beta_helix"/>
</dbReference>
<dbReference type="PATRIC" id="fig|1449351.3.peg.4226"/>
<dbReference type="Pfam" id="PF13229">
    <property type="entry name" value="Beta_helix"/>
    <property type="match status" value="2"/>
</dbReference>
<comment type="caution">
    <text evidence="3">The sequence shown here is derived from an EMBL/GenBank/DDBJ whole genome shotgun (WGS) entry which is preliminary data.</text>
</comment>
<feature type="chain" id="PRO_5004977446" description="Right handed beta helix domain-containing protein" evidence="1">
    <location>
        <begin position="26"/>
        <end position="459"/>
    </location>
</feature>
<feature type="domain" description="Right handed beta helix" evidence="2">
    <location>
        <begin position="198"/>
        <end position="301"/>
    </location>
</feature>
<name>X7F475_9RHOB</name>
<proteinExistence type="predicted"/>
<dbReference type="EMBL" id="JAME01000050">
    <property type="protein sequence ID" value="ETX26874.1"/>
    <property type="molecule type" value="Genomic_DNA"/>
</dbReference>
<evidence type="ECO:0000313" key="3">
    <source>
        <dbReference type="EMBL" id="ETX26874.1"/>
    </source>
</evidence>
<feature type="domain" description="Right handed beta helix" evidence="2">
    <location>
        <begin position="317"/>
        <end position="395"/>
    </location>
</feature>
<dbReference type="SUPFAM" id="SSF51126">
    <property type="entry name" value="Pectin lyase-like"/>
    <property type="match status" value="1"/>
</dbReference>
<feature type="signal peptide" evidence="1">
    <location>
        <begin position="1"/>
        <end position="25"/>
    </location>
</feature>
<evidence type="ECO:0000313" key="4">
    <source>
        <dbReference type="Proteomes" id="UP000023430"/>
    </source>
</evidence>
<dbReference type="Proteomes" id="UP000023430">
    <property type="component" value="Unassembled WGS sequence"/>
</dbReference>
<reference evidence="3 4" key="1">
    <citation type="submission" date="2014-01" db="EMBL/GenBank/DDBJ databases">
        <title>Roseivivax isoporae LMG 25204 Genome Sequencing.</title>
        <authorList>
            <person name="Lai Q."/>
            <person name="Li G."/>
            <person name="Shao Z."/>
        </authorList>
    </citation>
    <scope>NUCLEOTIDE SEQUENCE [LARGE SCALE GENOMIC DNA]</scope>
    <source>
        <strain evidence="3 4">LMG 25204</strain>
    </source>
</reference>
<accession>X7F475</accession>
<dbReference type="AlphaFoldDB" id="X7F475"/>
<dbReference type="InterPro" id="IPR011050">
    <property type="entry name" value="Pectin_lyase_fold/virulence"/>
</dbReference>
<dbReference type="RefSeq" id="WP_043774669.1">
    <property type="nucleotide sequence ID" value="NZ_JAME01000050.1"/>
</dbReference>
<evidence type="ECO:0000256" key="1">
    <source>
        <dbReference type="SAM" id="SignalP"/>
    </source>
</evidence>
<sequence>MRDLVRILTAFALAFSLGAATPAAAQDGPSVSISNVRLALMQLVTATGDDAGTALAPEAGDAPARAIYLQSGAVTLKELAALVEDTGSPGALARSGDRVTATLPIVVLQGAELSVGAGTNLVLDRAAPAFLLSFGRTRIAGAEVRVAGGRPDRDAVRPFLAGVGQGSLALRDSTLSGLGFGTETYSAGVSLSGRGLLRGGDAAPMTGNTFRDVRGVVFAGIDAPRVLGNRFEGARGTALQLSDGAGGVVRDNTFAGTGGGHALRVSNMSGLEVASNSFRGGAGKAVRVDDGARDVTLVENFARGFAGTAITVAEGARCTRLSYNVVSANDGGGIRADGAGALILEGNVIAGNAGAGIAIADQQADAAALLVHNTLQDNRSGIRGTGLAELRLARNDLSAQLPRLLSGDLDQLTPVYLRAARGSGRADIEVSGVSASPARALRRDAAQNAFDACSQGEPA</sequence>
<dbReference type="InterPro" id="IPR012334">
    <property type="entry name" value="Pectin_lyas_fold"/>
</dbReference>
<evidence type="ECO:0000259" key="2">
    <source>
        <dbReference type="Pfam" id="PF13229"/>
    </source>
</evidence>
<organism evidence="3 4">
    <name type="scientific">Roseivivax isoporae LMG 25204</name>
    <dbReference type="NCBI Taxonomy" id="1449351"/>
    <lineage>
        <taxon>Bacteria</taxon>
        <taxon>Pseudomonadati</taxon>
        <taxon>Pseudomonadota</taxon>
        <taxon>Alphaproteobacteria</taxon>
        <taxon>Rhodobacterales</taxon>
        <taxon>Roseobacteraceae</taxon>
        <taxon>Roseivivax</taxon>
    </lineage>
</organism>
<gene>
    <name evidence="3" type="ORF">RISW2_18740</name>
</gene>
<dbReference type="SMART" id="SM00710">
    <property type="entry name" value="PbH1"/>
    <property type="match status" value="5"/>
</dbReference>
<keyword evidence="4" id="KW-1185">Reference proteome</keyword>
<dbReference type="STRING" id="1449351.RISW2_18740"/>
<dbReference type="eggNOG" id="COG3420">
    <property type="taxonomic scope" value="Bacteria"/>
</dbReference>
<dbReference type="Gene3D" id="2.160.20.10">
    <property type="entry name" value="Single-stranded right-handed beta-helix, Pectin lyase-like"/>
    <property type="match status" value="1"/>
</dbReference>
<dbReference type="InterPro" id="IPR006626">
    <property type="entry name" value="PbH1"/>
</dbReference>
<keyword evidence="1" id="KW-0732">Signal</keyword>
<protein>
    <recommendedName>
        <fullName evidence="2">Right handed beta helix domain-containing protein</fullName>
    </recommendedName>
</protein>